<dbReference type="HOGENOM" id="CLU_2748103_0_0_2"/>
<proteinExistence type="predicted"/>
<organism evidence="2 3">
    <name type="scientific">Haloquadratum walsbyi J07HQW2</name>
    <dbReference type="NCBI Taxonomy" id="1238425"/>
    <lineage>
        <taxon>Archaea</taxon>
        <taxon>Methanobacteriati</taxon>
        <taxon>Methanobacteriota</taxon>
        <taxon>Stenosarchaea group</taxon>
        <taxon>Halobacteria</taxon>
        <taxon>Halobacteriales</taxon>
        <taxon>Haloferacaceae</taxon>
        <taxon>Haloquadratum</taxon>
    </lineage>
</organism>
<evidence type="ECO:0000313" key="3">
    <source>
        <dbReference type="Proteomes" id="UP000030710"/>
    </source>
</evidence>
<accession>U1NEP0</accession>
<gene>
    <name evidence="2" type="ORF">J07HQW2_01947</name>
</gene>
<evidence type="ECO:0000256" key="1">
    <source>
        <dbReference type="SAM" id="MobiDB-lite"/>
    </source>
</evidence>
<sequence length="70" mass="7812">MQTAQSCPVDSPDTEDSSVHTYSTECQPTGEQKIQSQVDPWPAERLNDPAVLCGVYRTTLSARTYLDTYE</sequence>
<dbReference type="RefSeq" id="WP_021054967.1">
    <property type="nucleotide sequence ID" value="NZ_KE356561.1"/>
</dbReference>
<dbReference type="Proteomes" id="UP000030710">
    <property type="component" value="Unassembled WGS sequence"/>
</dbReference>
<protein>
    <submittedName>
        <fullName evidence="2">Uncharacterized protein</fullName>
    </submittedName>
</protein>
<name>U1NEP0_9EURY</name>
<dbReference type="AlphaFoldDB" id="U1NEP0"/>
<reference evidence="2 3" key="1">
    <citation type="journal article" date="2013" name="PLoS ONE">
        <title>Assembly-driven community genomics of a hypersaline microbial ecosystem.</title>
        <authorList>
            <person name="Podell S."/>
            <person name="Ugalde J.A."/>
            <person name="Narasingarao P."/>
            <person name="Banfield J.F."/>
            <person name="Heidelberg K.B."/>
            <person name="Allen E.E."/>
        </authorList>
    </citation>
    <scope>NUCLEOTIDE SEQUENCE [LARGE SCALE GENOMIC DNA]</scope>
    <source>
        <strain evidence="3">J07HQW2</strain>
    </source>
</reference>
<dbReference type="eggNOG" id="arCOG07598">
    <property type="taxonomic scope" value="Archaea"/>
</dbReference>
<dbReference type="EMBL" id="KE356561">
    <property type="protein sequence ID" value="ERG95490.1"/>
    <property type="molecule type" value="Genomic_DNA"/>
</dbReference>
<feature type="region of interest" description="Disordered" evidence="1">
    <location>
        <begin position="1"/>
        <end position="38"/>
    </location>
</feature>
<feature type="compositionally biased region" description="Polar residues" evidence="1">
    <location>
        <begin position="19"/>
        <end position="38"/>
    </location>
</feature>
<evidence type="ECO:0000313" key="2">
    <source>
        <dbReference type="EMBL" id="ERG95490.1"/>
    </source>
</evidence>